<keyword evidence="5" id="KW-0597">Phosphoprotein</keyword>
<evidence type="ECO:0000256" key="6">
    <source>
        <dbReference type="ARBA" id="ARBA00022679"/>
    </source>
</evidence>
<comment type="catalytic activity">
    <reaction evidence="1">
        <text>ATP + protein L-histidine = ADP + protein N-phospho-L-histidine.</text>
        <dbReference type="EC" id="2.7.13.3"/>
    </reaction>
</comment>
<organism evidence="17 18">
    <name type="scientific">Clostridium saccharoperbutylacetonicum N1-4(HMT)</name>
    <dbReference type="NCBI Taxonomy" id="931276"/>
    <lineage>
        <taxon>Bacteria</taxon>
        <taxon>Bacillati</taxon>
        <taxon>Bacillota</taxon>
        <taxon>Clostridia</taxon>
        <taxon>Eubacteriales</taxon>
        <taxon>Clostridiaceae</taxon>
        <taxon>Clostridium</taxon>
    </lineage>
</organism>
<dbReference type="SUPFAM" id="SSF55890">
    <property type="entry name" value="Sporulation response regulatory protein Spo0B"/>
    <property type="match status" value="1"/>
</dbReference>
<dbReference type="InterPro" id="IPR039506">
    <property type="entry name" value="SPOB_a"/>
</dbReference>
<dbReference type="AlphaFoldDB" id="M1MMB5"/>
<keyword evidence="10" id="KW-0067">ATP-binding</keyword>
<dbReference type="eggNOG" id="COG3290">
    <property type="taxonomic scope" value="Bacteria"/>
</dbReference>
<keyword evidence="7 14" id="KW-0812">Transmembrane</keyword>
<dbReference type="InterPro" id="IPR003594">
    <property type="entry name" value="HATPase_dom"/>
</dbReference>
<evidence type="ECO:0000256" key="5">
    <source>
        <dbReference type="ARBA" id="ARBA00022553"/>
    </source>
</evidence>
<dbReference type="SUPFAM" id="SSF55874">
    <property type="entry name" value="ATPase domain of HSP90 chaperone/DNA topoisomerase II/histidine kinase"/>
    <property type="match status" value="1"/>
</dbReference>
<evidence type="ECO:0000256" key="11">
    <source>
        <dbReference type="ARBA" id="ARBA00022989"/>
    </source>
</evidence>
<dbReference type="SUPFAM" id="SSF55785">
    <property type="entry name" value="PYP-like sensor domain (PAS domain)"/>
    <property type="match status" value="1"/>
</dbReference>
<evidence type="ECO:0000256" key="9">
    <source>
        <dbReference type="ARBA" id="ARBA00022777"/>
    </source>
</evidence>
<evidence type="ECO:0000256" key="14">
    <source>
        <dbReference type="SAM" id="Phobius"/>
    </source>
</evidence>
<dbReference type="Pfam" id="PF17203">
    <property type="entry name" value="sCache_3_2"/>
    <property type="match status" value="1"/>
</dbReference>
<dbReference type="CDD" id="cd00130">
    <property type="entry name" value="PAS"/>
    <property type="match status" value="1"/>
</dbReference>
<keyword evidence="12" id="KW-0902">Two-component regulatory system</keyword>
<dbReference type="PROSITE" id="PS50112">
    <property type="entry name" value="PAS"/>
    <property type="match status" value="1"/>
</dbReference>
<keyword evidence="6 17" id="KW-0808">Transferase</keyword>
<keyword evidence="4" id="KW-1003">Cell membrane</keyword>
<proteinExistence type="predicted"/>
<dbReference type="OrthoDB" id="9792686at2"/>
<dbReference type="Gene3D" id="3.30.565.10">
    <property type="entry name" value="Histidine kinase-like ATPase, C-terminal domain"/>
    <property type="match status" value="1"/>
</dbReference>
<dbReference type="InterPro" id="IPR000014">
    <property type="entry name" value="PAS"/>
</dbReference>
<dbReference type="Proteomes" id="UP000011728">
    <property type="component" value="Chromosome"/>
</dbReference>
<dbReference type="FunFam" id="1.10.287.130:FF:000011">
    <property type="entry name" value="Sensor histidine kinase DcuS"/>
    <property type="match status" value="1"/>
</dbReference>
<dbReference type="InterPro" id="IPR016120">
    <property type="entry name" value="Sig_transdc_His_kin_SpoOB"/>
</dbReference>
<evidence type="ECO:0000256" key="1">
    <source>
        <dbReference type="ARBA" id="ARBA00000085"/>
    </source>
</evidence>
<evidence type="ECO:0000256" key="8">
    <source>
        <dbReference type="ARBA" id="ARBA00022741"/>
    </source>
</evidence>
<evidence type="ECO:0000256" key="10">
    <source>
        <dbReference type="ARBA" id="ARBA00022840"/>
    </source>
</evidence>
<feature type="transmembrane region" description="Helical" evidence="14">
    <location>
        <begin position="7"/>
        <end position="27"/>
    </location>
</feature>
<dbReference type="SUPFAM" id="SSF103190">
    <property type="entry name" value="Sensory domain-like"/>
    <property type="match status" value="1"/>
</dbReference>
<evidence type="ECO:0000259" key="16">
    <source>
        <dbReference type="PROSITE" id="PS50112"/>
    </source>
</evidence>
<dbReference type="InterPro" id="IPR036890">
    <property type="entry name" value="HATPase_C_sf"/>
</dbReference>
<dbReference type="GO" id="GO:0005886">
    <property type="term" value="C:plasma membrane"/>
    <property type="evidence" value="ECO:0007669"/>
    <property type="project" value="UniProtKB-SubCell"/>
</dbReference>
<dbReference type="InterPro" id="IPR033463">
    <property type="entry name" value="sCache_3"/>
</dbReference>
<keyword evidence="9 17" id="KW-0418">Kinase</keyword>
<dbReference type="Pfam" id="PF14689">
    <property type="entry name" value="SPOB_a"/>
    <property type="match status" value="1"/>
</dbReference>
<evidence type="ECO:0000256" key="12">
    <source>
        <dbReference type="ARBA" id="ARBA00023012"/>
    </source>
</evidence>
<feature type="transmembrane region" description="Helical" evidence="14">
    <location>
        <begin position="172"/>
        <end position="192"/>
    </location>
</feature>
<feature type="domain" description="PAS" evidence="16">
    <location>
        <begin position="209"/>
        <end position="251"/>
    </location>
</feature>
<keyword evidence="13 14" id="KW-0472">Membrane</keyword>
<dbReference type="PRINTS" id="PR00344">
    <property type="entry name" value="BCTRLSENSOR"/>
</dbReference>
<dbReference type="PANTHER" id="PTHR43547">
    <property type="entry name" value="TWO-COMPONENT HISTIDINE KINASE"/>
    <property type="match status" value="1"/>
</dbReference>
<dbReference type="RefSeq" id="WP_015393679.1">
    <property type="nucleotide sequence ID" value="NC_020291.1"/>
</dbReference>
<gene>
    <name evidence="17" type="primary">malK</name>
    <name evidence="17" type="ORF">Cspa_c36020</name>
</gene>
<sequence>MKLKGKIISFVIIILVISIGSITILSFNEMKNLLRDQIDRNMLNIADSFASTYEVKEYLKGNINISRDMLDDEIEKARIKTNVQFIVVMDMEGIRYSHPDKSKIGEKFSGGDEERVLKTGESYISTASGTLGPSVRAFTPIFDENNKQIGAVAVGILYNQFDNEVYTKMYKFIPIIVMGLFLGITGAVALSYNIKKAIFGLEPEEIALNLKQKEIVIENIKEGLVAVDRKGHITLFNEEASKILGLDKNDIGNHISKYTYESIVDMVLQSGEPQNNIEVKVRPGLNIICKYSPIRGIKNEILGLVITFEDLTEVRKMAEELTGIKKMAWALRAQNHEFMNKLHTISGLVQLEEYDEVIKYINVISTSKKSITNIISDKIKDVSLAALILSKYSKCEEARINLIIDESSRLDKLPEYMTSDELVSIIGNLIENSIEAVKNDGTGEIYTKVRQEDSVLEIIIKDNGIGIPEDIRDSIYQIGVSSKKGSRGFGLFIVKRIINEAMGTINFTVNNGTEWKITIPMQRS</sequence>
<dbReference type="GO" id="GO:0000155">
    <property type="term" value="F:phosphorelay sensor kinase activity"/>
    <property type="evidence" value="ECO:0007669"/>
    <property type="project" value="InterPro"/>
</dbReference>
<evidence type="ECO:0000259" key="15">
    <source>
        <dbReference type="PROSITE" id="PS50109"/>
    </source>
</evidence>
<protein>
    <recommendedName>
        <fullName evidence="3">histidine kinase</fullName>
        <ecNumber evidence="3">2.7.13.3</ecNumber>
    </recommendedName>
</protein>
<dbReference type="HOGENOM" id="CLU_020211_11_2_9"/>
<dbReference type="Gene3D" id="1.10.287.130">
    <property type="match status" value="1"/>
</dbReference>
<comment type="subcellular location">
    <subcellularLocation>
        <location evidence="2">Cell membrane</location>
        <topology evidence="2">Multi-pass membrane protein</topology>
    </subcellularLocation>
</comment>
<reference evidence="17 18" key="1">
    <citation type="submission" date="2013-02" db="EMBL/GenBank/DDBJ databases">
        <title>Genome sequence of Clostridium saccharoperbutylacetonicum N1-4(HMT).</title>
        <authorList>
            <person name="Poehlein A."/>
            <person name="Daniel R."/>
        </authorList>
    </citation>
    <scope>NUCLEOTIDE SEQUENCE [LARGE SCALE GENOMIC DNA]</scope>
    <source>
        <strain evidence="18">N1-4(HMT)</strain>
    </source>
</reference>
<evidence type="ECO:0000313" key="17">
    <source>
        <dbReference type="EMBL" id="AGF57363.1"/>
    </source>
</evidence>
<evidence type="ECO:0000256" key="2">
    <source>
        <dbReference type="ARBA" id="ARBA00004651"/>
    </source>
</evidence>
<dbReference type="GO" id="GO:0005524">
    <property type="term" value="F:ATP binding"/>
    <property type="evidence" value="ECO:0007669"/>
    <property type="project" value="UniProtKB-KW"/>
</dbReference>
<dbReference type="SMART" id="SM00091">
    <property type="entry name" value="PAS"/>
    <property type="match status" value="1"/>
</dbReference>
<dbReference type="NCBIfam" id="TIGR00229">
    <property type="entry name" value="sensory_box"/>
    <property type="match status" value="1"/>
</dbReference>
<dbReference type="EC" id="2.7.13.3" evidence="3"/>
<accession>M1MMB5</accession>
<feature type="domain" description="Histidine kinase" evidence="15">
    <location>
        <begin position="333"/>
        <end position="523"/>
    </location>
</feature>
<dbReference type="PATRIC" id="fig|931276.5.peg.3628"/>
<name>M1MMB5_9CLOT</name>
<dbReference type="InterPro" id="IPR029151">
    <property type="entry name" value="Sensor-like_sf"/>
</dbReference>
<dbReference type="EMBL" id="CP004121">
    <property type="protein sequence ID" value="AGF57363.1"/>
    <property type="molecule type" value="Genomic_DNA"/>
</dbReference>
<dbReference type="InterPro" id="IPR005467">
    <property type="entry name" value="His_kinase_dom"/>
</dbReference>
<dbReference type="Gene3D" id="3.30.450.20">
    <property type="entry name" value="PAS domain"/>
    <property type="match status" value="2"/>
</dbReference>
<evidence type="ECO:0000256" key="4">
    <source>
        <dbReference type="ARBA" id="ARBA00022475"/>
    </source>
</evidence>
<dbReference type="PANTHER" id="PTHR43547:SF10">
    <property type="entry name" value="SENSOR HISTIDINE KINASE DCUS"/>
    <property type="match status" value="1"/>
</dbReference>
<keyword evidence="18" id="KW-1185">Reference proteome</keyword>
<dbReference type="KEGG" id="csr:Cspa_c36020"/>
<evidence type="ECO:0000256" key="3">
    <source>
        <dbReference type="ARBA" id="ARBA00012438"/>
    </source>
</evidence>
<dbReference type="SMART" id="SM00387">
    <property type="entry name" value="HATPase_c"/>
    <property type="match status" value="1"/>
</dbReference>
<evidence type="ECO:0000256" key="13">
    <source>
        <dbReference type="ARBA" id="ARBA00023136"/>
    </source>
</evidence>
<dbReference type="Pfam" id="PF02518">
    <property type="entry name" value="HATPase_c"/>
    <property type="match status" value="1"/>
</dbReference>
<keyword evidence="8" id="KW-0547">Nucleotide-binding</keyword>
<dbReference type="InterPro" id="IPR035965">
    <property type="entry name" value="PAS-like_dom_sf"/>
</dbReference>
<evidence type="ECO:0000313" key="18">
    <source>
        <dbReference type="Proteomes" id="UP000011728"/>
    </source>
</evidence>
<keyword evidence="11 14" id="KW-1133">Transmembrane helix</keyword>
<dbReference type="InterPro" id="IPR004358">
    <property type="entry name" value="Sig_transdc_His_kin-like_C"/>
</dbReference>
<dbReference type="Pfam" id="PF13596">
    <property type="entry name" value="PAS_10"/>
    <property type="match status" value="1"/>
</dbReference>
<dbReference type="STRING" id="36745.CLSAP_33740"/>
<dbReference type="PROSITE" id="PS50109">
    <property type="entry name" value="HIS_KIN"/>
    <property type="match status" value="1"/>
</dbReference>
<evidence type="ECO:0000256" key="7">
    <source>
        <dbReference type="ARBA" id="ARBA00022692"/>
    </source>
</evidence>